<organism evidence="2 3">
    <name type="scientific">Didymodactylos carnosus</name>
    <dbReference type="NCBI Taxonomy" id="1234261"/>
    <lineage>
        <taxon>Eukaryota</taxon>
        <taxon>Metazoa</taxon>
        <taxon>Spiralia</taxon>
        <taxon>Gnathifera</taxon>
        <taxon>Rotifera</taxon>
        <taxon>Eurotatoria</taxon>
        <taxon>Bdelloidea</taxon>
        <taxon>Philodinida</taxon>
        <taxon>Philodinidae</taxon>
        <taxon>Didymodactylos</taxon>
    </lineage>
</organism>
<dbReference type="EMBL" id="CAJOBA010020560">
    <property type="protein sequence ID" value="CAF3908855.1"/>
    <property type="molecule type" value="Genomic_DNA"/>
</dbReference>
<protein>
    <submittedName>
        <fullName evidence="2">Uncharacterized protein</fullName>
    </submittedName>
</protein>
<accession>A0A8S2LM50</accession>
<dbReference type="AlphaFoldDB" id="A0A8S2LM50"/>
<comment type="caution">
    <text evidence="2">The sequence shown here is derived from an EMBL/GenBank/DDBJ whole genome shotgun (WGS) entry which is preliminary data.</text>
</comment>
<dbReference type="EMBL" id="CAJNOK010010937">
    <property type="protein sequence ID" value="CAF1128372.1"/>
    <property type="molecule type" value="Genomic_DNA"/>
</dbReference>
<dbReference type="Proteomes" id="UP000677228">
    <property type="component" value="Unassembled WGS sequence"/>
</dbReference>
<proteinExistence type="predicted"/>
<evidence type="ECO:0000313" key="1">
    <source>
        <dbReference type="EMBL" id="CAF1128372.1"/>
    </source>
</evidence>
<gene>
    <name evidence="1" type="ORF">OVA965_LOCUS20526</name>
    <name evidence="2" type="ORF">TMI583_LOCUS20939</name>
</gene>
<evidence type="ECO:0000313" key="3">
    <source>
        <dbReference type="Proteomes" id="UP000682733"/>
    </source>
</evidence>
<sequence>MGVRYRAGKALGRHVITGSAKVRTVNYDCSSENVRLVSYLILNCKTLEGFGGLMRKYCLQRCGPIFTEVVKQLILLDDDDDDDNNTVAVTKTDKLAAPFRNQISTATVEKPLYKDEAMKGWRWNSGNESQIKRFKEFIDTRAITDIEYENWDKSENLEKSVFYCYRRRAPNKPQKHRFILF</sequence>
<name>A0A8S2LM50_9BILA</name>
<reference evidence="2" key="1">
    <citation type="submission" date="2021-02" db="EMBL/GenBank/DDBJ databases">
        <authorList>
            <person name="Nowell W R."/>
        </authorList>
    </citation>
    <scope>NUCLEOTIDE SEQUENCE</scope>
</reference>
<evidence type="ECO:0000313" key="2">
    <source>
        <dbReference type="EMBL" id="CAF3908855.1"/>
    </source>
</evidence>
<dbReference type="Proteomes" id="UP000682733">
    <property type="component" value="Unassembled WGS sequence"/>
</dbReference>